<evidence type="ECO:0000313" key="3">
    <source>
        <dbReference type="EMBL" id="GAA2080636.1"/>
    </source>
</evidence>
<proteinExistence type="predicted"/>
<dbReference type="Proteomes" id="UP001501480">
    <property type="component" value="Unassembled WGS sequence"/>
</dbReference>
<evidence type="ECO:0000256" key="1">
    <source>
        <dbReference type="SAM" id="MobiDB-lite"/>
    </source>
</evidence>
<comment type="caution">
    <text evidence="3">The sequence shown here is derived from an EMBL/GenBank/DDBJ whole genome shotgun (WGS) entry which is preliminary data.</text>
</comment>
<keyword evidence="2" id="KW-1133">Transmembrane helix</keyword>
<feature type="compositionally biased region" description="Basic and acidic residues" evidence="1">
    <location>
        <begin position="132"/>
        <end position="146"/>
    </location>
</feature>
<dbReference type="EMBL" id="BAAAPY010000007">
    <property type="protein sequence ID" value="GAA2080636.1"/>
    <property type="molecule type" value="Genomic_DNA"/>
</dbReference>
<sequence length="146" mass="15318">MEPTTSSLAQARRSLALVVIALISVGTLLSTRIDSSVLMHVVLFGCPLAVGLLAAARRPSEGPSGRLVLGVVAGIAFGQLLSLVLGPRVVDVPTFDALSFFFLTFGVPVIVVLCLAAIVLGPVEEHDDEHDDEHVDGDPTQDPTHD</sequence>
<evidence type="ECO:0000256" key="2">
    <source>
        <dbReference type="SAM" id="Phobius"/>
    </source>
</evidence>
<keyword evidence="2" id="KW-0472">Membrane</keyword>
<evidence type="ECO:0000313" key="4">
    <source>
        <dbReference type="Proteomes" id="UP001501480"/>
    </source>
</evidence>
<accession>A0ABN2W1P0</accession>
<protein>
    <submittedName>
        <fullName evidence="3">Uncharacterized protein</fullName>
    </submittedName>
</protein>
<feature type="transmembrane region" description="Helical" evidence="2">
    <location>
        <begin position="97"/>
        <end position="120"/>
    </location>
</feature>
<feature type="transmembrane region" description="Helical" evidence="2">
    <location>
        <begin position="37"/>
        <end position="55"/>
    </location>
</feature>
<keyword evidence="2" id="KW-0812">Transmembrane</keyword>
<feature type="transmembrane region" description="Helical" evidence="2">
    <location>
        <begin position="12"/>
        <end position="31"/>
    </location>
</feature>
<reference evidence="3 4" key="1">
    <citation type="journal article" date="2019" name="Int. J. Syst. Evol. Microbiol.">
        <title>The Global Catalogue of Microorganisms (GCM) 10K type strain sequencing project: providing services to taxonomists for standard genome sequencing and annotation.</title>
        <authorList>
            <consortium name="The Broad Institute Genomics Platform"/>
            <consortium name="The Broad Institute Genome Sequencing Center for Infectious Disease"/>
            <person name="Wu L."/>
            <person name="Ma J."/>
        </authorList>
    </citation>
    <scope>NUCLEOTIDE SEQUENCE [LARGE SCALE GENOMIC DNA]</scope>
    <source>
        <strain evidence="3 4">JCM 15749</strain>
    </source>
</reference>
<organism evidence="3 4">
    <name type="scientific">Aeromicrobium halocynthiae</name>
    <dbReference type="NCBI Taxonomy" id="560557"/>
    <lineage>
        <taxon>Bacteria</taxon>
        <taxon>Bacillati</taxon>
        <taxon>Actinomycetota</taxon>
        <taxon>Actinomycetes</taxon>
        <taxon>Propionibacteriales</taxon>
        <taxon>Nocardioidaceae</taxon>
        <taxon>Aeromicrobium</taxon>
    </lineage>
</organism>
<gene>
    <name evidence="3" type="ORF">GCM10009821_21350</name>
</gene>
<name>A0ABN2W1P0_9ACTN</name>
<feature type="region of interest" description="Disordered" evidence="1">
    <location>
        <begin position="126"/>
        <end position="146"/>
    </location>
</feature>
<feature type="transmembrane region" description="Helical" evidence="2">
    <location>
        <begin position="67"/>
        <end position="85"/>
    </location>
</feature>
<keyword evidence="4" id="KW-1185">Reference proteome</keyword>